<dbReference type="STRING" id="266749.SAMN05421876_103333"/>
<dbReference type="Proteomes" id="UP000031473">
    <property type="component" value="Unassembled WGS sequence"/>
</dbReference>
<reference evidence="2 3" key="1">
    <citation type="submission" date="2014-10" db="EMBL/GenBank/DDBJ databases">
        <title>Kaistella jeonii genome.</title>
        <authorList>
            <person name="Clayton J.T."/>
            <person name="Newman J.D."/>
        </authorList>
    </citation>
    <scope>NUCLEOTIDE SEQUENCE [LARGE SCALE GENOMIC DNA]</scope>
    <source>
        <strain evidence="2 3">DSM 17048</strain>
    </source>
</reference>
<proteinExistence type="predicted"/>
<evidence type="ECO:0000313" key="3">
    <source>
        <dbReference type="Proteomes" id="UP000031473"/>
    </source>
</evidence>
<dbReference type="RefSeq" id="WP_039348567.1">
    <property type="nucleotide sequence ID" value="NZ_FOLA01000003.1"/>
</dbReference>
<name>A0A0C1CYT2_9FLAO</name>
<feature type="domain" description="GmrSD restriction endonucleases N-terminal" evidence="1">
    <location>
        <begin position="20"/>
        <end position="252"/>
    </location>
</feature>
<dbReference type="EMBL" id="JSYL01000002">
    <property type="protein sequence ID" value="KIA89586.1"/>
    <property type="molecule type" value="Genomic_DNA"/>
</dbReference>
<keyword evidence="3" id="KW-1185">Reference proteome</keyword>
<comment type="caution">
    <text evidence="2">The sequence shown here is derived from an EMBL/GenBank/DDBJ whole genome shotgun (WGS) entry which is preliminary data.</text>
</comment>
<dbReference type="PANTHER" id="PTHR35149">
    <property type="entry name" value="SLL5132 PROTEIN"/>
    <property type="match status" value="1"/>
</dbReference>
<evidence type="ECO:0000259" key="1">
    <source>
        <dbReference type="Pfam" id="PF03235"/>
    </source>
</evidence>
<dbReference type="OrthoDB" id="9798761at2"/>
<protein>
    <recommendedName>
        <fullName evidence="1">GmrSD restriction endonucleases N-terminal domain-containing protein</fullName>
    </recommendedName>
</protein>
<evidence type="ECO:0000313" key="2">
    <source>
        <dbReference type="EMBL" id="KIA89586.1"/>
    </source>
</evidence>
<gene>
    <name evidence="2" type="ORF">OA86_02835</name>
</gene>
<sequence>MNETGVNELELIAIPDLMERNFFIPDYQRGYRWEEIHIFQLLSDIWDFTNKNSGDFYCLQPIVVKELDPTIVEKNKLESSFDNNRWFEVIDGQQRLTTIRLIIQMNNIITPISKIKNCYNLFYETRSELKDVFEKLSITSEDDSLNVVVDKTSIDSFYLTSGLKHIVDWFNLPGKDYEKRATMQQFPSFFSVFFGQKSKPESQRQGKSTQVIWYEVNQTEKDSSLDSKKLFNRLNDSKIPLTNSELIKALFLSEDSKFKLDYLPSNSADEDLQNLALKIDKAKKQNHISKKWDMIEHSLGSPRFWNFVTNNDITKYSSKIELLFDLVSKKHIKNEKFSDLNKNDNLYTFLYFDRKIRKGSDLWEIWMQIELYYETICYWFEDRDLYHKIGYLVCIMGDSILIDLLAKASTQNKDEFLKYLKSAITKSVSFDLATIDYKQNYEEIQRILILYNVETVRRLESLDFYPFHLHKEMKWTLEHIHAQNSDNLNKDEKKSWYNWIDEHIPVLSHFITIDTISDTNKSELQLILKSLVTQRESSKLDFSTFLNEFNRVIKFLNLIDTSSGSKNKVHLLSNMALLGGLENTILSNSIFEVKRKEILRMDADGKYIPLCTKNLFLKYHNVKDENFLNQQLYFWSENDRKNYLTHINLILSEYLEIENLSPITESLKPELLEE</sequence>
<dbReference type="AlphaFoldDB" id="A0A0C1CYT2"/>
<dbReference type="InterPro" id="IPR004919">
    <property type="entry name" value="GmrSD_N"/>
</dbReference>
<accession>A0A0C1CYT2</accession>
<dbReference type="Pfam" id="PF03235">
    <property type="entry name" value="GmrSD_N"/>
    <property type="match status" value="1"/>
</dbReference>
<organism evidence="2 3">
    <name type="scientific">Kaistella jeonii</name>
    <dbReference type="NCBI Taxonomy" id="266749"/>
    <lineage>
        <taxon>Bacteria</taxon>
        <taxon>Pseudomonadati</taxon>
        <taxon>Bacteroidota</taxon>
        <taxon>Flavobacteriia</taxon>
        <taxon>Flavobacteriales</taxon>
        <taxon>Weeksellaceae</taxon>
        <taxon>Chryseobacterium group</taxon>
        <taxon>Kaistella</taxon>
    </lineage>
</organism>
<dbReference type="PANTHER" id="PTHR35149:SF2">
    <property type="entry name" value="DUF262 DOMAIN-CONTAINING PROTEIN"/>
    <property type="match status" value="1"/>
</dbReference>